<evidence type="ECO:0000256" key="5">
    <source>
        <dbReference type="NCBIfam" id="TIGR00112"/>
    </source>
</evidence>
<dbReference type="InterPro" id="IPR000304">
    <property type="entry name" value="Pyrroline-COOH_reductase"/>
</dbReference>
<evidence type="ECO:0000256" key="3">
    <source>
        <dbReference type="ARBA" id="ARBA00023002"/>
    </source>
</evidence>
<dbReference type="PIRSF" id="PIRSF000193">
    <property type="entry name" value="Pyrrol-5-carb_rd"/>
    <property type="match status" value="1"/>
</dbReference>
<evidence type="ECO:0000259" key="7">
    <source>
        <dbReference type="Pfam" id="PF03807"/>
    </source>
</evidence>
<dbReference type="InterPro" id="IPR029036">
    <property type="entry name" value="P5CR_dimer"/>
</dbReference>
<feature type="binding site" evidence="6">
    <location>
        <position position="59"/>
    </location>
    <ligand>
        <name>NADPH</name>
        <dbReference type="ChEBI" id="CHEBI:57783"/>
    </ligand>
</feature>
<keyword evidence="10" id="KW-1185">Reference proteome</keyword>
<dbReference type="UniPathway" id="UPA00098">
    <property type="reaction ID" value="UER00361"/>
</dbReference>
<keyword evidence="4" id="KW-0963">Cytoplasm</keyword>
<dbReference type="InterPro" id="IPR008927">
    <property type="entry name" value="6-PGluconate_DH-like_C_sf"/>
</dbReference>
<organism evidence="9 10">
    <name type="scientific">Longimonas halophila</name>
    <dbReference type="NCBI Taxonomy" id="1469170"/>
    <lineage>
        <taxon>Bacteria</taxon>
        <taxon>Pseudomonadati</taxon>
        <taxon>Rhodothermota</taxon>
        <taxon>Rhodothermia</taxon>
        <taxon>Rhodothermales</taxon>
        <taxon>Salisaetaceae</taxon>
        <taxon>Longimonas</taxon>
    </lineage>
</organism>
<dbReference type="GO" id="GO:0005737">
    <property type="term" value="C:cytoplasm"/>
    <property type="evidence" value="ECO:0007669"/>
    <property type="project" value="UniProtKB-SubCell"/>
</dbReference>
<evidence type="ECO:0000259" key="8">
    <source>
        <dbReference type="Pfam" id="PF14748"/>
    </source>
</evidence>
<dbReference type="Gene3D" id="3.40.50.720">
    <property type="entry name" value="NAD(P)-binding Rossmann-like Domain"/>
    <property type="match status" value="1"/>
</dbReference>
<reference evidence="9 10" key="1">
    <citation type="submission" date="2017-10" db="EMBL/GenBank/DDBJ databases">
        <title>Draft genome of Longimonas halophila.</title>
        <authorList>
            <person name="Goh K.M."/>
            <person name="Shamsir M.S."/>
            <person name="Lim S.W."/>
        </authorList>
    </citation>
    <scope>NUCLEOTIDE SEQUENCE [LARGE SCALE GENOMIC DNA]</scope>
    <source>
        <strain evidence="9 10">KCTC 42399</strain>
    </source>
</reference>
<dbReference type="Pfam" id="PF14748">
    <property type="entry name" value="P5CR_dimer"/>
    <property type="match status" value="1"/>
</dbReference>
<evidence type="ECO:0000256" key="6">
    <source>
        <dbReference type="PIRSR" id="PIRSR000193-1"/>
    </source>
</evidence>
<comment type="similarity">
    <text evidence="1 4">Belongs to the pyrroline-5-carboxylate reductase family.</text>
</comment>
<dbReference type="InterPro" id="IPR036291">
    <property type="entry name" value="NAD(P)-bd_dom_sf"/>
</dbReference>
<comment type="caution">
    <text evidence="9">The sequence shown here is derived from an EMBL/GenBank/DDBJ whole genome shotgun (WGS) entry which is preliminary data.</text>
</comment>
<accession>A0A2H3NQQ7</accession>
<evidence type="ECO:0000256" key="4">
    <source>
        <dbReference type="HAMAP-Rule" id="MF_01925"/>
    </source>
</evidence>
<protein>
    <recommendedName>
        <fullName evidence="4 5">Pyrroline-5-carboxylate reductase</fullName>
        <shortName evidence="4">P5C reductase</shortName>
        <shortName evidence="4">P5CR</shortName>
        <ecNumber evidence="4 5">1.5.1.2</ecNumber>
    </recommendedName>
    <alternativeName>
        <fullName evidence="4">PCA reductase</fullName>
    </alternativeName>
</protein>
<comment type="function">
    <text evidence="4">Catalyzes the reduction of 1-pyrroline-5-carboxylate (PCA) to L-proline.</text>
</comment>
<dbReference type="GO" id="GO:0004735">
    <property type="term" value="F:pyrroline-5-carboxylate reductase activity"/>
    <property type="evidence" value="ECO:0007669"/>
    <property type="project" value="UniProtKB-UniRule"/>
</dbReference>
<dbReference type="SUPFAM" id="SSF48179">
    <property type="entry name" value="6-phosphogluconate dehydrogenase C-terminal domain-like"/>
    <property type="match status" value="1"/>
</dbReference>
<feature type="binding site" evidence="6">
    <location>
        <begin position="72"/>
        <end position="75"/>
    </location>
    <ligand>
        <name>NADP(+)</name>
        <dbReference type="ChEBI" id="CHEBI:58349"/>
    </ligand>
</feature>
<dbReference type="AlphaFoldDB" id="A0A2H3NQQ7"/>
<dbReference type="OrthoDB" id="9805754at2"/>
<dbReference type="InterPro" id="IPR028939">
    <property type="entry name" value="P5C_Rdtase_cat_N"/>
</dbReference>
<comment type="catalytic activity">
    <reaction evidence="4">
        <text>L-proline + NADP(+) = (S)-1-pyrroline-5-carboxylate + NADPH + 2 H(+)</text>
        <dbReference type="Rhea" id="RHEA:14109"/>
        <dbReference type="ChEBI" id="CHEBI:15378"/>
        <dbReference type="ChEBI" id="CHEBI:17388"/>
        <dbReference type="ChEBI" id="CHEBI:57783"/>
        <dbReference type="ChEBI" id="CHEBI:58349"/>
        <dbReference type="ChEBI" id="CHEBI:60039"/>
        <dbReference type="EC" id="1.5.1.2"/>
    </reaction>
</comment>
<dbReference type="EMBL" id="PDEP01000001">
    <property type="protein sequence ID" value="PEN09611.1"/>
    <property type="molecule type" value="Genomic_DNA"/>
</dbReference>
<feature type="domain" description="Pyrroline-5-carboxylate reductase catalytic N-terminal" evidence="7">
    <location>
        <begin position="7"/>
        <end position="101"/>
    </location>
</feature>
<dbReference type="RefSeq" id="WP_098061009.1">
    <property type="nucleotide sequence ID" value="NZ_PDEP01000001.1"/>
</dbReference>
<dbReference type="FunFam" id="1.10.3730.10:FF:000001">
    <property type="entry name" value="Pyrroline-5-carboxylate reductase"/>
    <property type="match status" value="1"/>
</dbReference>
<dbReference type="NCBIfam" id="TIGR00112">
    <property type="entry name" value="proC"/>
    <property type="match status" value="1"/>
</dbReference>
<keyword evidence="4" id="KW-0641">Proline biosynthesis</keyword>
<dbReference type="EC" id="1.5.1.2" evidence="4 5"/>
<proteinExistence type="inferred from homology"/>
<evidence type="ECO:0000313" key="9">
    <source>
        <dbReference type="EMBL" id="PEN09611.1"/>
    </source>
</evidence>
<dbReference type="SUPFAM" id="SSF51735">
    <property type="entry name" value="NAD(P)-binding Rossmann-fold domains"/>
    <property type="match status" value="1"/>
</dbReference>
<keyword evidence="2 4" id="KW-0521">NADP</keyword>
<evidence type="ECO:0000313" key="10">
    <source>
        <dbReference type="Proteomes" id="UP000221024"/>
    </source>
</evidence>
<keyword evidence="4" id="KW-0028">Amino-acid biosynthesis</keyword>
<dbReference type="HAMAP" id="MF_01925">
    <property type="entry name" value="P5C_reductase"/>
    <property type="match status" value="1"/>
</dbReference>
<comment type="pathway">
    <text evidence="4">Amino-acid biosynthesis; L-proline biosynthesis; L-proline from L-glutamate 5-semialdehyde: step 1/1.</text>
</comment>
<comment type="catalytic activity">
    <reaction evidence="4">
        <text>L-proline + NAD(+) = (S)-1-pyrroline-5-carboxylate + NADH + 2 H(+)</text>
        <dbReference type="Rhea" id="RHEA:14105"/>
        <dbReference type="ChEBI" id="CHEBI:15378"/>
        <dbReference type="ChEBI" id="CHEBI:17388"/>
        <dbReference type="ChEBI" id="CHEBI:57540"/>
        <dbReference type="ChEBI" id="CHEBI:57945"/>
        <dbReference type="ChEBI" id="CHEBI:60039"/>
        <dbReference type="EC" id="1.5.1.2"/>
    </reaction>
</comment>
<feature type="domain" description="Pyrroline-5-carboxylate reductase dimerisation" evidence="8">
    <location>
        <begin position="164"/>
        <end position="268"/>
    </location>
</feature>
<dbReference type="Gene3D" id="1.10.3730.10">
    <property type="entry name" value="ProC C-terminal domain-like"/>
    <property type="match status" value="1"/>
</dbReference>
<evidence type="ECO:0000256" key="2">
    <source>
        <dbReference type="ARBA" id="ARBA00022857"/>
    </source>
</evidence>
<dbReference type="PANTHER" id="PTHR11645">
    <property type="entry name" value="PYRROLINE-5-CARBOXYLATE REDUCTASE"/>
    <property type="match status" value="1"/>
</dbReference>
<dbReference type="GO" id="GO:0055129">
    <property type="term" value="P:L-proline biosynthetic process"/>
    <property type="evidence" value="ECO:0007669"/>
    <property type="project" value="UniProtKB-UniRule"/>
</dbReference>
<sequence length="273" mass="28365">MFNDHTLAILGAGSIGQALLGGLIGDLLPPERIIATRRSEAGQAALRDAYPDIQVTDDNAAAVADATIVLIACKPYQRTALFDAIRPVLNNDALVISVLAGIHSDTLARELDSTNPIVRAMPNTPALVDAGATALAAGTTATQTHLDLATAMFEAVGTAEVVSEKQMDAVTGLSGSGPAYVFMFIEALTDAGVRQGLPRDVAARLSTQTVFGAAKLTRDSGEHPAILRDGVTTPGGTAIAAVSELEAHGLRTMIINAVETATRRSRELNESDE</sequence>
<evidence type="ECO:0000256" key="1">
    <source>
        <dbReference type="ARBA" id="ARBA00005525"/>
    </source>
</evidence>
<comment type="subcellular location">
    <subcellularLocation>
        <location evidence="4">Cytoplasm</location>
    </subcellularLocation>
</comment>
<dbReference type="Proteomes" id="UP000221024">
    <property type="component" value="Unassembled WGS sequence"/>
</dbReference>
<dbReference type="PANTHER" id="PTHR11645:SF0">
    <property type="entry name" value="PYRROLINE-5-CARBOXYLATE REDUCTASE 3"/>
    <property type="match status" value="1"/>
</dbReference>
<name>A0A2H3NQQ7_9BACT</name>
<dbReference type="Pfam" id="PF03807">
    <property type="entry name" value="F420_oxidored"/>
    <property type="match status" value="1"/>
</dbReference>
<gene>
    <name evidence="4 9" type="primary">proC</name>
    <name evidence="9" type="ORF">CRI93_02460</name>
</gene>
<keyword evidence="3 4" id="KW-0560">Oxidoreductase</keyword>